<keyword evidence="2" id="KW-1185">Reference proteome</keyword>
<dbReference type="PATRIC" id="fig|1423783.4.peg.1049"/>
<name>A0A0R1TYF0_9LACO</name>
<gene>
    <name evidence="1" type="ORF">FC50_GL001014</name>
</gene>
<evidence type="ECO:0000313" key="2">
    <source>
        <dbReference type="Proteomes" id="UP000051922"/>
    </source>
</evidence>
<dbReference type="EMBL" id="AZFJ01000046">
    <property type="protein sequence ID" value="KRL86265.1"/>
    <property type="molecule type" value="Genomic_DNA"/>
</dbReference>
<organism evidence="1 2">
    <name type="scientific">Lacticaseibacillus pantheris DSM 15945 = JCM 12539 = NBRC 106106</name>
    <dbReference type="NCBI Taxonomy" id="1423783"/>
    <lineage>
        <taxon>Bacteria</taxon>
        <taxon>Bacillati</taxon>
        <taxon>Bacillota</taxon>
        <taxon>Bacilli</taxon>
        <taxon>Lactobacillales</taxon>
        <taxon>Lactobacillaceae</taxon>
        <taxon>Lacticaseibacillus</taxon>
    </lineage>
</organism>
<sequence>MPAFTRQDALNVMNDLGLPDDNNFLYAFATKPLKNEVIWNVLSNVPQLFSAFFEYPVVMVFTENKIYVHAVGGKHKGETTVFNNAQIAEFEIRTSAMQSNIEFSYEGKPLRFWFMADSTGRLAYVHENYESLATKRWFDLI</sequence>
<comment type="caution">
    <text evidence="1">The sequence shown here is derived from an EMBL/GenBank/DDBJ whole genome shotgun (WGS) entry which is preliminary data.</text>
</comment>
<protein>
    <submittedName>
        <fullName evidence="1">Uncharacterized protein</fullName>
    </submittedName>
</protein>
<dbReference type="AlphaFoldDB" id="A0A0R1TYF0"/>
<reference evidence="1 2" key="1">
    <citation type="journal article" date="2015" name="Genome Announc.">
        <title>Expanding the biotechnology potential of lactobacilli through comparative genomics of 213 strains and associated genera.</title>
        <authorList>
            <person name="Sun Z."/>
            <person name="Harris H.M."/>
            <person name="McCann A."/>
            <person name="Guo C."/>
            <person name="Argimon S."/>
            <person name="Zhang W."/>
            <person name="Yang X."/>
            <person name="Jeffery I.B."/>
            <person name="Cooney J.C."/>
            <person name="Kagawa T.F."/>
            <person name="Liu W."/>
            <person name="Song Y."/>
            <person name="Salvetti E."/>
            <person name="Wrobel A."/>
            <person name="Rasinkangas P."/>
            <person name="Parkhill J."/>
            <person name="Rea M.C."/>
            <person name="O'Sullivan O."/>
            <person name="Ritari J."/>
            <person name="Douillard F.P."/>
            <person name="Paul Ross R."/>
            <person name="Yang R."/>
            <person name="Briner A.E."/>
            <person name="Felis G.E."/>
            <person name="de Vos W.M."/>
            <person name="Barrangou R."/>
            <person name="Klaenhammer T.R."/>
            <person name="Caufield P.W."/>
            <person name="Cui Y."/>
            <person name="Zhang H."/>
            <person name="O'Toole P.W."/>
        </authorList>
    </citation>
    <scope>NUCLEOTIDE SEQUENCE [LARGE SCALE GENOMIC DNA]</scope>
    <source>
        <strain evidence="1 2">DSM 15945</strain>
    </source>
</reference>
<dbReference type="RefSeq" id="WP_056956649.1">
    <property type="nucleotide sequence ID" value="NZ_AZFJ01000046.1"/>
</dbReference>
<dbReference type="STRING" id="1423783.FC50_GL001014"/>
<accession>A0A0R1TYF0</accession>
<proteinExistence type="predicted"/>
<dbReference type="Proteomes" id="UP000051922">
    <property type="component" value="Unassembled WGS sequence"/>
</dbReference>
<evidence type="ECO:0000313" key="1">
    <source>
        <dbReference type="EMBL" id="KRL86265.1"/>
    </source>
</evidence>